<keyword evidence="3" id="KW-1015">Disulfide bond</keyword>
<dbReference type="InterPro" id="IPR003961">
    <property type="entry name" value="FN3_dom"/>
</dbReference>
<dbReference type="SMART" id="SM00409">
    <property type="entry name" value="IG"/>
    <property type="match status" value="2"/>
</dbReference>
<dbReference type="Pfam" id="PF00041">
    <property type="entry name" value="fn3"/>
    <property type="match status" value="1"/>
</dbReference>
<dbReference type="PANTHER" id="PTHR11640">
    <property type="entry name" value="NEPHRIN"/>
    <property type="match status" value="1"/>
</dbReference>
<keyword evidence="2" id="KW-0472">Membrane</keyword>
<dbReference type="SUPFAM" id="SSF48726">
    <property type="entry name" value="Immunoglobulin"/>
    <property type="match status" value="3"/>
</dbReference>
<feature type="domain" description="Ig-like" evidence="6">
    <location>
        <begin position="10"/>
        <end position="123"/>
    </location>
</feature>
<dbReference type="Pfam" id="PF13895">
    <property type="entry name" value="Ig_2"/>
    <property type="match status" value="1"/>
</dbReference>
<dbReference type="Gene3D" id="2.60.40.10">
    <property type="entry name" value="Immunoglobulins"/>
    <property type="match status" value="5"/>
</dbReference>
<dbReference type="CDD" id="cd00096">
    <property type="entry name" value="Ig"/>
    <property type="match status" value="1"/>
</dbReference>
<proteinExistence type="predicted"/>
<dbReference type="EMBL" id="JARBDR010000328">
    <property type="protein sequence ID" value="KAJ8316280.1"/>
    <property type="molecule type" value="Genomic_DNA"/>
</dbReference>
<evidence type="ECO:0000259" key="7">
    <source>
        <dbReference type="PROSITE" id="PS50853"/>
    </source>
</evidence>
<dbReference type="PROSITE" id="PS50835">
    <property type="entry name" value="IG_LIKE"/>
    <property type="match status" value="5"/>
</dbReference>
<gene>
    <name evidence="8" type="ORF">KUTeg_006294</name>
</gene>
<dbReference type="Proteomes" id="UP001217089">
    <property type="component" value="Unassembled WGS sequence"/>
</dbReference>
<feature type="domain" description="Ig-like" evidence="6">
    <location>
        <begin position="431"/>
        <end position="511"/>
    </location>
</feature>
<feature type="domain" description="Ig-like" evidence="6">
    <location>
        <begin position="134"/>
        <end position="213"/>
    </location>
</feature>
<dbReference type="InterPro" id="IPR036179">
    <property type="entry name" value="Ig-like_dom_sf"/>
</dbReference>
<evidence type="ECO:0000313" key="8">
    <source>
        <dbReference type="EMBL" id="KAJ8316280.1"/>
    </source>
</evidence>
<dbReference type="InterPro" id="IPR013783">
    <property type="entry name" value="Ig-like_fold"/>
</dbReference>
<evidence type="ECO:0000259" key="6">
    <source>
        <dbReference type="PROSITE" id="PS50835"/>
    </source>
</evidence>
<keyword evidence="9" id="KW-1185">Reference proteome</keyword>
<sequence length="733" mass="81103">MENIYLGYLPILFFSANAQYSLLTSAPFATRDQEFILTCSISNAETLPPISWNRNGVSVVNIRISDCSEGDTGQGLYNQYRYNCTTSSRRYNLIIPTPRINSEADSRWYCGPSGGGSNSNTYTLQFYTPPTGDPVITGYDGSQRFLGNKVILTCTVNGGIPLATLSWTCKGTPVQGTALGTSTHTVTIDTSYNGERCSCTASHPTWIVNKEVQSQMFVVHYPPTENPVVSGYDGSVRYRGDTVTLTCQVSGGSPLATLSWTCDGQTQIVNPSISGTTVTSGFSLTLQKGHNGKTCTCHGRHSDTRYTSDISSRTLIVYYPPSAPGIYTSTPFPWIEAGQGTLECKSQPGNPPTITYQWFRENVVIPGETGDSLVITSLTRNDNRKSYKCKVSNDYTVHKNEDLMSRPTVLDVECKNILNILTYRLISAYRPVINFGTTPAYVRETDTFERLCTTDGNPTPVIAWTPNVNPSNGALLRLVNIMRNQTGPYTCIAKAQSKGPHGLLYNQAVLNIIVPFSAVFNSSRKFYSELNRKVGIKIPFLSNPPVVKTNVSLTKNNIDQISTDIHVAVRNRNLDMNFYGKDINVNGQEVVVTLHSFSIQLQGNYTIGVKNFQGGSLSTFVFEVILSGPPETPKNFGILSITSNSITVTWLSGFNGGHKQTFVLSYKRKDSKENLSSEEIEEEYNRENYTLRIKNLLPQTEYDFWLFSYNIKGNSTNDLKLVSQIITKTTGKR</sequence>
<dbReference type="InterPro" id="IPR003599">
    <property type="entry name" value="Ig_sub"/>
</dbReference>
<name>A0ABQ9FG60_TEGGR</name>
<dbReference type="Pfam" id="PF08205">
    <property type="entry name" value="C2-set_2"/>
    <property type="match status" value="1"/>
</dbReference>
<feature type="domain" description="Ig-like" evidence="6">
    <location>
        <begin position="223"/>
        <end position="311"/>
    </location>
</feature>
<dbReference type="InterPro" id="IPR036116">
    <property type="entry name" value="FN3_sf"/>
</dbReference>
<evidence type="ECO:0000313" key="9">
    <source>
        <dbReference type="Proteomes" id="UP001217089"/>
    </source>
</evidence>
<keyword evidence="4" id="KW-0325">Glycoprotein</keyword>
<feature type="domain" description="Ig-like" evidence="6">
    <location>
        <begin position="324"/>
        <end position="405"/>
    </location>
</feature>
<dbReference type="CDD" id="cd00063">
    <property type="entry name" value="FN3"/>
    <property type="match status" value="1"/>
</dbReference>
<reference evidence="8 9" key="1">
    <citation type="submission" date="2022-12" db="EMBL/GenBank/DDBJ databases">
        <title>Chromosome-level genome of Tegillarca granosa.</title>
        <authorList>
            <person name="Kim J."/>
        </authorList>
    </citation>
    <scope>NUCLEOTIDE SEQUENCE [LARGE SCALE GENOMIC DNA]</scope>
    <source>
        <strain evidence="8">Teg-2019</strain>
        <tissue evidence="8">Adductor muscle</tissue>
    </source>
</reference>
<dbReference type="PROSITE" id="PS50853">
    <property type="entry name" value="FN3"/>
    <property type="match status" value="1"/>
</dbReference>
<evidence type="ECO:0000256" key="2">
    <source>
        <dbReference type="ARBA" id="ARBA00023136"/>
    </source>
</evidence>
<dbReference type="SUPFAM" id="SSF49265">
    <property type="entry name" value="Fibronectin type III"/>
    <property type="match status" value="1"/>
</dbReference>
<accession>A0ABQ9FG60</accession>
<evidence type="ECO:0000256" key="1">
    <source>
        <dbReference type="ARBA" id="ARBA00004479"/>
    </source>
</evidence>
<evidence type="ECO:0000256" key="4">
    <source>
        <dbReference type="ARBA" id="ARBA00023180"/>
    </source>
</evidence>
<feature type="domain" description="Fibronectin type-III" evidence="7">
    <location>
        <begin position="629"/>
        <end position="733"/>
    </location>
</feature>
<protein>
    <recommendedName>
        <fullName evidence="10">Nephrin/kirre</fullName>
    </recommendedName>
</protein>
<dbReference type="InterPro" id="IPR051275">
    <property type="entry name" value="Cell_adhesion_signaling"/>
</dbReference>
<dbReference type="SMART" id="SM00060">
    <property type="entry name" value="FN3"/>
    <property type="match status" value="1"/>
</dbReference>
<evidence type="ECO:0000256" key="3">
    <source>
        <dbReference type="ARBA" id="ARBA00023157"/>
    </source>
</evidence>
<keyword evidence="5" id="KW-0393">Immunoglobulin domain</keyword>
<dbReference type="InterPro" id="IPR007110">
    <property type="entry name" value="Ig-like_dom"/>
</dbReference>
<dbReference type="PANTHER" id="PTHR11640:SF31">
    <property type="entry name" value="IRREGULAR CHIASM C-ROUGHEST PROTEIN-RELATED"/>
    <property type="match status" value="1"/>
</dbReference>
<evidence type="ECO:0008006" key="10">
    <source>
        <dbReference type="Google" id="ProtNLM"/>
    </source>
</evidence>
<organism evidence="8 9">
    <name type="scientific">Tegillarca granosa</name>
    <name type="common">Malaysian cockle</name>
    <name type="synonym">Anadara granosa</name>
    <dbReference type="NCBI Taxonomy" id="220873"/>
    <lineage>
        <taxon>Eukaryota</taxon>
        <taxon>Metazoa</taxon>
        <taxon>Spiralia</taxon>
        <taxon>Lophotrochozoa</taxon>
        <taxon>Mollusca</taxon>
        <taxon>Bivalvia</taxon>
        <taxon>Autobranchia</taxon>
        <taxon>Pteriomorphia</taxon>
        <taxon>Arcoida</taxon>
        <taxon>Arcoidea</taxon>
        <taxon>Arcidae</taxon>
        <taxon>Tegillarca</taxon>
    </lineage>
</organism>
<comment type="caution">
    <text evidence="8">The sequence shown here is derived from an EMBL/GenBank/DDBJ whole genome shotgun (WGS) entry which is preliminary data.</text>
</comment>
<comment type="subcellular location">
    <subcellularLocation>
        <location evidence="1">Membrane</location>
        <topology evidence="1">Single-pass type I membrane protein</topology>
    </subcellularLocation>
</comment>
<evidence type="ECO:0000256" key="5">
    <source>
        <dbReference type="ARBA" id="ARBA00023319"/>
    </source>
</evidence>
<dbReference type="InterPro" id="IPR013162">
    <property type="entry name" value="CD80_C2-set"/>
</dbReference>